<reference evidence="1" key="2">
    <citation type="submission" date="2023-02" db="EMBL/GenBank/DDBJ databases">
        <authorList>
            <consortium name="DOE Joint Genome Institute"/>
            <person name="Mondo S.J."/>
            <person name="Chang Y."/>
            <person name="Wang Y."/>
            <person name="Ahrendt S."/>
            <person name="Andreopoulos W."/>
            <person name="Barry K."/>
            <person name="Beard J."/>
            <person name="Benny G.L."/>
            <person name="Blankenship S."/>
            <person name="Bonito G."/>
            <person name="Cuomo C."/>
            <person name="Desiro A."/>
            <person name="Gervers K.A."/>
            <person name="Hundley H."/>
            <person name="Kuo A."/>
            <person name="LaButti K."/>
            <person name="Lang B.F."/>
            <person name="Lipzen A."/>
            <person name="O'Donnell K."/>
            <person name="Pangilinan J."/>
            <person name="Reynolds N."/>
            <person name="Sandor L."/>
            <person name="Smith M.W."/>
            <person name="Tsang A."/>
            <person name="Grigoriev I.V."/>
            <person name="Stajich J.E."/>
            <person name="Spatafora J.W."/>
        </authorList>
    </citation>
    <scope>NUCLEOTIDE SEQUENCE</scope>
    <source>
        <strain evidence="1">RSA 2281</strain>
    </source>
</reference>
<proteinExistence type="predicted"/>
<gene>
    <name evidence="1" type="ORF">BDA99DRAFT_543475</name>
</gene>
<dbReference type="AlphaFoldDB" id="A0AAD5JXS4"/>
<sequence length="134" mass="15203">MVLHTSTLVTHNFIAVPSYLSNTNSYSYGTDKLDELNEAKLPYYDPLLSELISEQDKNVALGNQEHIDMMHLDAIDSTITQHNFGNPVGFEGAKYGKSINRYFIRYLVQVSKSENLGQLTYHHFIVTMANSFLP</sequence>
<reference evidence="1" key="1">
    <citation type="journal article" date="2022" name="IScience">
        <title>Evolution of zygomycete secretomes and the origins of terrestrial fungal ecologies.</title>
        <authorList>
            <person name="Chang Y."/>
            <person name="Wang Y."/>
            <person name="Mondo S."/>
            <person name="Ahrendt S."/>
            <person name="Andreopoulos W."/>
            <person name="Barry K."/>
            <person name="Beard J."/>
            <person name="Benny G.L."/>
            <person name="Blankenship S."/>
            <person name="Bonito G."/>
            <person name="Cuomo C."/>
            <person name="Desiro A."/>
            <person name="Gervers K.A."/>
            <person name="Hundley H."/>
            <person name="Kuo A."/>
            <person name="LaButti K."/>
            <person name="Lang B.F."/>
            <person name="Lipzen A."/>
            <person name="O'Donnell K."/>
            <person name="Pangilinan J."/>
            <person name="Reynolds N."/>
            <person name="Sandor L."/>
            <person name="Smith M.E."/>
            <person name="Tsang A."/>
            <person name="Grigoriev I.V."/>
            <person name="Stajich J.E."/>
            <person name="Spatafora J.W."/>
        </authorList>
    </citation>
    <scope>NUCLEOTIDE SEQUENCE</scope>
    <source>
        <strain evidence="1">RSA 2281</strain>
    </source>
</reference>
<comment type="caution">
    <text evidence="1">The sequence shown here is derived from an EMBL/GenBank/DDBJ whole genome shotgun (WGS) entry which is preliminary data.</text>
</comment>
<protein>
    <submittedName>
        <fullName evidence="1">Uncharacterized protein</fullName>
    </submittedName>
</protein>
<evidence type="ECO:0000313" key="2">
    <source>
        <dbReference type="Proteomes" id="UP001209540"/>
    </source>
</evidence>
<keyword evidence="2" id="KW-1185">Reference proteome</keyword>
<dbReference type="Proteomes" id="UP001209540">
    <property type="component" value="Unassembled WGS sequence"/>
</dbReference>
<name>A0AAD5JXS4_9FUNG</name>
<evidence type="ECO:0000313" key="1">
    <source>
        <dbReference type="EMBL" id="KAI9245822.1"/>
    </source>
</evidence>
<dbReference type="EMBL" id="JAIXMP010000049">
    <property type="protein sequence ID" value="KAI9245822.1"/>
    <property type="molecule type" value="Genomic_DNA"/>
</dbReference>
<accession>A0AAD5JXS4</accession>
<organism evidence="1 2">
    <name type="scientific">Phascolomyces articulosus</name>
    <dbReference type="NCBI Taxonomy" id="60185"/>
    <lineage>
        <taxon>Eukaryota</taxon>
        <taxon>Fungi</taxon>
        <taxon>Fungi incertae sedis</taxon>
        <taxon>Mucoromycota</taxon>
        <taxon>Mucoromycotina</taxon>
        <taxon>Mucoromycetes</taxon>
        <taxon>Mucorales</taxon>
        <taxon>Lichtheimiaceae</taxon>
        <taxon>Phascolomyces</taxon>
    </lineage>
</organism>